<organism evidence="2 3">
    <name type="scientific">Maridesulfovibrio hydrothermalis AM13 = DSM 14728</name>
    <dbReference type="NCBI Taxonomy" id="1121451"/>
    <lineage>
        <taxon>Bacteria</taxon>
        <taxon>Pseudomonadati</taxon>
        <taxon>Thermodesulfobacteriota</taxon>
        <taxon>Desulfovibrionia</taxon>
        <taxon>Desulfovibrionales</taxon>
        <taxon>Desulfovibrionaceae</taxon>
        <taxon>Maridesulfovibrio</taxon>
    </lineage>
</organism>
<sequence>MIDLLIWIGKTCLILILFNFLFPPILHKLTCNNWIKFPLFICLGIGAGIFMAWMTYVPYFLLFIWIFLEKNTLAEMLTPEFAAKIEFMPSKPLFYISSYSYILVACLSAWFLQIEVCLTSGGEFVPFWKTLLF</sequence>
<keyword evidence="1" id="KW-1133">Transmembrane helix</keyword>
<protein>
    <submittedName>
        <fullName evidence="2">Uncharacterized protein</fullName>
    </submittedName>
</protein>
<dbReference type="RefSeq" id="WP_015334595.1">
    <property type="nucleotide sequence ID" value="NC_020055.1"/>
</dbReference>
<proteinExistence type="predicted"/>
<dbReference type="PATRIC" id="fig|1121451.3.peg.3"/>
<dbReference type="KEGG" id="dhy:DESAM_10004"/>
<dbReference type="HOGENOM" id="CLU_1903302_0_0_7"/>
<keyword evidence="1" id="KW-0472">Membrane</keyword>
<dbReference type="Proteomes" id="UP000010808">
    <property type="component" value="Chromosome"/>
</dbReference>
<reference evidence="2 3" key="1">
    <citation type="submission" date="2012-10" db="EMBL/GenBank/DDBJ databases">
        <authorList>
            <person name="Genoscope - CEA"/>
        </authorList>
    </citation>
    <scope>NUCLEOTIDE SEQUENCE [LARGE SCALE GENOMIC DNA]</scope>
    <source>
        <strain evidence="3">AM13 / DSM 14728</strain>
    </source>
</reference>
<accession>L0R719</accession>
<dbReference type="EMBL" id="FO203522">
    <property type="protein sequence ID" value="CCO21985.1"/>
    <property type="molecule type" value="Genomic_DNA"/>
</dbReference>
<keyword evidence="3" id="KW-1185">Reference proteome</keyword>
<name>L0R719_9BACT</name>
<gene>
    <name evidence="2" type="ORF">DESAM_10004</name>
</gene>
<evidence type="ECO:0000313" key="2">
    <source>
        <dbReference type="EMBL" id="CCO21985.1"/>
    </source>
</evidence>
<evidence type="ECO:0000256" key="1">
    <source>
        <dbReference type="SAM" id="Phobius"/>
    </source>
</evidence>
<feature type="transmembrane region" description="Helical" evidence="1">
    <location>
        <begin position="38"/>
        <end position="68"/>
    </location>
</feature>
<dbReference type="AlphaFoldDB" id="L0R719"/>
<feature type="transmembrane region" description="Helical" evidence="1">
    <location>
        <begin position="93"/>
        <end position="112"/>
    </location>
</feature>
<dbReference type="OrthoDB" id="9949467at2"/>
<feature type="transmembrane region" description="Helical" evidence="1">
    <location>
        <begin position="6"/>
        <end position="26"/>
    </location>
</feature>
<keyword evidence="1" id="KW-0812">Transmembrane</keyword>
<evidence type="ECO:0000313" key="3">
    <source>
        <dbReference type="Proteomes" id="UP000010808"/>
    </source>
</evidence>